<dbReference type="GO" id="GO:0004190">
    <property type="term" value="F:aspartic-type endopeptidase activity"/>
    <property type="evidence" value="ECO:0007669"/>
    <property type="project" value="InterPro"/>
</dbReference>
<name>A0A811LNW7_9BILA</name>
<feature type="signal peptide" evidence="3">
    <location>
        <begin position="1"/>
        <end position="19"/>
    </location>
</feature>
<dbReference type="OrthoDB" id="5773809at2759"/>
<dbReference type="GO" id="GO:0006508">
    <property type="term" value="P:proteolysis"/>
    <property type="evidence" value="ECO:0007669"/>
    <property type="project" value="InterPro"/>
</dbReference>
<dbReference type="InterPro" id="IPR034164">
    <property type="entry name" value="Pepsin-like_dom"/>
</dbReference>
<dbReference type="CDD" id="cd05471">
    <property type="entry name" value="pepsin_like"/>
    <property type="match status" value="1"/>
</dbReference>
<reference evidence="5" key="1">
    <citation type="submission" date="2020-09" db="EMBL/GenBank/DDBJ databases">
        <authorList>
            <person name="Kikuchi T."/>
        </authorList>
    </citation>
    <scope>NUCLEOTIDE SEQUENCE</scope>
    <source>
        <strain evidence="5">SH1</strain>
    </source>
</reference>
<sequence>MLTKLLCITLCFQILACDAFQISIKKNLHKSKSGLIGGRLENLDNNFVGVISVGSPLQDITVALDFNSSLLWVPSEECKCNEECSIPEICDQECSAHCCEAAQNDERPVDPELTGTCTHKGVFNTKKSNTLITAGKSQTFQYKEDSLTADLIYDQLSLGPKHKPAFTARNVKFGVVKDVPESYEQTQYDGVFGLAINNENKEKSVVKQLASRNLISQPIVNVWINGNQTKAVVDGLLSFGYVDSRVCNTTYQPVPLTSAENWEFNIESGTFGQLRANRSKAVINLNQHDLTVPQVLFNAIVYYYDIRTDPLTKAYVGSCPTSQNLINLNINNFNYFQDVGALTSSVGNKQCQFHLKVAEKDATQQFVLGSSFFQRYCIVLDYTGKIGFPNAVKGVFA</sequence>
<accession>A0A811LNW7</accession>
<comment type="similarity">
    <text evidence="1">Belongs to the peptidase A1 family.</text>
</comment>
<dbReference type="Pfam" id="PF00026">
    <property type="entry name" value="Asp"/>
    <property type="match status" value="1"/>
</dbReference>
<protein>
    <recommendedName>
        <fullName evidence="4">Peptidase A1 domain-containing protein</fullName>
    </recommendedName>
</protein>
<comment type="caution">
    <text evidence="5">The sequence shown here is derived from an EMBL/GenBank/DDBJ whole genome shotgun (WGS) entry which is preliminary data.</text>
</comment>
<dbReference type="GO" id="GO:0005764">
    <property type="term" value="C:lysosome"/>
    <property type="evidence" value="ECO:0007669"/>
    <property type="project" value="TreeGrafter"/>
</dbReference>
<evidence type="ECO:0000256" key="2">
    <source>
        <dbReference type="PIRSR" id="PIRSR601461-2"/>
    </source>
</evidence>
<dbReference type="SUPFAM" id="SSF50630">
    <property type="entry name" value="Acid proteases"/>
    <property type="match status" value="1"/>
</dbReference>
<organism evidence="5 6">
    <name type="scientific">Bursaphelenchus okinawaensis</name>
    <dbReference type="NCBI Taxonomy" id="465554"/>
    <lineage>
        <taxon>Eukaryota</taxon>
        <taxon>Metazoa</taxon>
        <taxon>Ecdysozoa</taxon>
        <taxon>Nematoda</taxon>
        <taxon>Chromadorea</taxon>
        <taxon>Rhabditida</taxon>
        <taxon>Tylenchina</taxon>
        <taxon>Tylenchomorpha</taxon>
        <taxon>Aphelenchoidea</taxon>
        <taxon>Aphelenchoididae</taxon>
        <taxon>Bursaphelenchus</taxon>
    </lineage>
</organism>
<keyword evidence="6" id="KW-1185">Reference proteome</keyword>
<dbReference type="EMBL" id="CAJFCW020000006">
    <property type="protein sequence ID" value="CAG9125137.1"/>
    <property type="molecule type" value="Genomic_DNA"/>
</dbReference>
<feature type="domain" description="Peptidase A1" evidence="4">
    <location>
        <begin position="47"/>
        <end position="391"/>
    </location>
</feature>
<feature type="disulfide bond" evidence="2">
    <location>
        <begin position="319"/>
        <end position="351"/>
    </location>
</feature>
<dbReference type="Proteomes" id="UP000614601">
    <property type="component" value="Unassembled WGS sequence"/>
</dbReference>
<evidence type="ECO:0000259" key="4">
    <source>
        <dbReference type="PROSITE" id="PS51767"/>
    </source>
</evidence>
<dbReference type="PROSITE" id="PS51767">
    <property type="entry name" value="PEPTIDASE_A1"/>
    <property type="match status" value="1"/>
</dbReference>
<dbReference type="InterPro" id="IPR021109">
    <property type="entry name" value="Peptidase_aspartic_dom_sf"/>
</dbReference>
<dbReference type="Gene3D" id="2.40.70.10">
    <property type="entry name" value="Acid Proteases"/>
    <property type="match status" value="2"/>
</dbReference>
<feature type="chain" id="PRO_5035595842" description="Peptidase A1 domain-containing protein" evidence="3">
    <location>
        <begin position="20"/>
        <end position="397"/>
    </location>
</feature>
<keyword evidence="2" id="KW-1015">Disulfide bond</keyword>
<evidence type="ECO:0000313" key="6">
    <source>
        <dbReference type="Proteomes" id="UP000614601"/>
    </source>
</evidence>
<dbReference type="InterPro" id="IPR001461">
    <property type="entry name" value="Aspartic_peptidase_A1"/>
</dbReference>
<dbReference type="PANTHER" id="PTHR47966">
    <property type="entry name" value="BETA-SITE APP-CLEAVING ENZYME, ISOFORM A-RELATED"/>
    <property type="match status" value="1"/>
</dbReference>
<dbReference type="InterPro" id="IPR033121">
    <property type="entry name" value="PEPTIDASE_A1"/>
</dbReference>
<evidence type="ECO:0000256" key="3">
    <source>
        <dbReference type="SAM" id="SignalP"/>
    </source>
</evidence>
<dbReference type="Proteomes" id="UP000783686">
    <property type="component" value="Unassembled WGS sequence"/>
</dbReference>
<gene>
    <name evidence="5" type="ORF">BOKJ2_LOCUS12910</name>
</gene>
<dbReference type="PANTHER" id="PTHR47966:SF8">
    <property type="entry name" value="ASPARTIC PROTEASE 1-RELATED"/>
    <property type="match status" value="1"/>
</dbReference>
<keyword evidence="3" id="KW-0732">Signal</keyword>
<evidence type="ECO:0000256" key="1">
    <source>
        <dbReference type="ARBA" id="ARBA00007447"/>
    </source>
</evidence>
<dbReference type="EMBL" id="CAJFDH010000006">
    <property type="protein sequence ID" value="CAD5228851.1"/>
    <property type="molecule type" value="Genomic_DNA"/>
</dbReference>
<proteinExistence type="inferred from homology"/>
<dbReference type="AlphaFoldDB" id="A0A811LNW7"/>
<evidence type="ECO:0000313" key="5">
    <source>
        <dbReference type="EMBL" id="CAD5228851.1"/>
    </source>
</evidence>
<dbReference type="PRINTS" id="PR00792">
    <property type="entry name" value="PEPSIN"/>
</dbReference>